<evidence type="ECO:0000259" key="7">
    <source>
        <dbReference type="PROSITE" id="PS50109"/>
    </source>
</evidence>
<dbReference type="PANTHER" id="PTHR43711:SF1">
    <property type="entry name" value="HISTIDINE KINASE 1"/>
    <property type="match status" value="1"/>
</dbReference>
<organism evidence="8 9">
    <name type="scientific">Steroidobacter gossypii</name>
    <dbReference type="NCBI Taxonomy" id="2805490"/>
    <lineage>
        <taxon>Bacteria</taxon>
        <taxon>Pseudomonadati</taxon>
        <taxon>Pseudomonadota</taxon>
        <taxon>Gammaproteobacteria</taxon>
        <taxon>Steroidobacterales</taxon>
        <taxon>Steroidobacteraceae</taxon>
        <taxon>Steroidobacter</taxon>
    </lineage>
</organism>
<comment type="caution">
    <text evidence="8">The sequence shown here is derived from an EMBL/GenBank/DDBJ whole genome shotgun (WGS) entry which is preliminary data.</text>
</comment>
<dbReference type="EMBL" id="JAEVLS010000006">
    <property type="protein sequence ID" value="MBM0107836.1"/>
    <property type="molecule type" value="Genomic_DNA"/>
</dbReference>
<feature type="domain" description="Histidine kinase" evidence="7">
    <location>
        <begin position="357"/>
        <end position="578"/>
    </location>
</feature>
<dbReference type="PROSITE" id="PS50109">
    <property type="entry name" value="HIS_KIN"/>
    <property type="match status" value="1"/>
</dbReference>
<evidence type="ECO:0000313" key="8">
    <source>
        <dbReference type="EMBL" id="MBM0107836.1"/>
    </source>
</evidence>
<dbReference type="RefSeq" id="WP_203169951.1">
    <property type="nucleotide sequence ID" value="NZ_JAEVLS010000006.1"/>
</dbReference>
<dbReference type="SMART" id="SM00387">
    <property type="entry name" value="HATPase_c"/>
    <property type="match status" value="1"/>
</dbReference>
<keyword evidence="6" id="KW-0472">Membrane</keyword>
<reference evidence="8 9" key="1">
    <citation type="journal article" date="2021" name="Int. J. Syst. Evol. Microbiol.">
        <title>Steroidobacter gossypii sp. nov., isolated from soil of cotton cropping field.</title>
        <authorList>
            <person name="Huang R."/>
            <person name="Yang S."/>
            <person name="Zhen C."/>
            <person name="Liu W."/>
        </authorList>
    </citation>
    <scope>NUCLEOTIDE SEQUENCE [LARGE SCALE GENOMIC DNA]</scope>
    <source>
        <strain evidence="8 9">S1-65</strain>
    </source>
</reference>
<keyword evidence="6" id="KW-0812">Transmembrane</keyword>
<keyword evidence="4" id="KW-0418">Kinase</keyword>
<dbReference type="PANTHER" id="PTHR43711">
    <property type="entry name" value="TWO-COMPONENT HISTIDINE KINASE"/>
    <property type="match status" value="1"/>
</dbReference>
<evidence type="ECO:0000256" key="2">
    <source>
        <dbReference type="ARBA" id="ARBA00012438"/>
    </source>
</evidence>
<keyword evidence="3" id="KW-0808">Transferase</keyword>
<feature type="transmembrane region" description="Helical" evidence="6">
    <location>
        <begin position="272"/>
        <end position="296"/>
    </location>
</feature>
<proteinExistence type="predicted"/>
<dbReference type="InterPro" id="IPR050736">
    <property type="entry name" value="Sensor_HK_Regulatory"/>
</dbReference>
<evidence type="ECO:0000256" key="6">
    <source>
        <dbReference type="SAM" id="Phobius"/>
    </source>
</evidence>
<dbReference type="PRINTS" id="PR00344">
    <property type="entry name" value="BCTRLSENSOR"/>
</dbReference>
<evidence type="ECO:0000256" key="5">
    <source>
        <dbReference type="ARBA" id="ARBA00023012"/>
    </source>
</evidence>
<accession>A0ABS1X3N7</accession>
<dbReference type="InterPro" id="IPR004358">
    <property type="entry name" value="Sig_transdc_His_kin-like_C"/>
</dbReference>
<name>A0ABS1X3N7_9GAMM</name>
<sequence>MAVLFGVALLAAVWIGTVALIRAEQRAAEEQAAASSQELLQTYAAYAVRALREIDLALRTVQFAHSVSDDPRTLDQLKALEVLPPQLIVDVGITSADGVVIASTRDRLGANVSDTDYFIASQRSEALYIDRSRPSGTGQDWKLIFSRRLSGANGSFAGVAFIEAEAAYFVSSYDSDKLGRHGVLALIGTDDTVRVRRIGDDVSAGGRFDWSHVSERTHVSDTASGLVVSDWDGMSRYVSAGELGLFPLSVMVGLAQEEQLETARGSVRRYRLIAASGSGLLIIFVAALGWMGWQVAQSQQREHRTRIISAREAGMAEIATNVLHNVGNTLNSVNVSATVVAEKLKQTKLSGLTRAIALIHEHPNDLAEFLSSDPRGRHLPMYLVQLAQSLQTDQDACMTHLTSMRDSVEHIRQIVMMQQSLAKVSAVRENVDLVELMETSLQMNVDALGRHSVQVVREFDTVLPLTLNKHSVLQILVNLISNAKHACSASARADKMITLRVRRDKDTIVMSVADNGVGIHPESLPQIFQHGFTTKPNGHGFGLHSSAMAARELGGTLHVHSDGVDRGAVFTLTIPMKASAVTS</sequence>
<keyword evidence="9" id="KW-1185">Reference proteome</keyword>
<comment type="catalytic activity">
    <reaction evidence="1">
        <text>ATP + protein L-histidine = ADP + protein N-phospho-L-histidine.</text>
        <dbReference type="EC" id="2.7.13.3"/>
    </reaction>
</comment>
<evidence type="ECO:0000256" key="1">
    <source>
        <dbReference type="ARBA" id="ARBA00000085"/>
    </source>
</evidence>
<dbReference type="Gene3D" id="3.30.450.20">
    <property type="entry name" value="PAS domain"/>
    <property type="match status" value="2"/>
</dbReference>
<dbReference type="CDD" id="cd12915">
    <property type="entry name" value="PDC2_DGC_like"/>
    <property type="match status" value="1"/>
</dbReference>
<protein>
    <recommendedName>
        <fullName evidence="2">histidine kinase</fullName>
        <ecNumber evidence="2">2.7.13.3</ecNumber>
    </recommendedName>
</protein>
<evidence type="ECO:0000313" key="9">
    <source>
        <dbReference type="Proteomes" id="UP000661077"/>
    </source>
</evidence>
<keyword evidence="5" id="KW-0902">Two-component regulatory system</keyword>
<dbReference type="InterPro" id="IPR005467">
    <property type="entry name" value="His_kinase_dom"/>
</dbReference>
<evidence type="ECO:0000256" key="3">
    <source>
        <dbReference type="ARBA" id="ARBA00022679"/>
    </source>
</evidence>
<dbReference type="InterPro" id="IPR003594">
    <property type="entry name" value="HATPase_dom"/>
</dbReference>
<keyword evidence="6" id="KW-1133">Transmembrane helix</keyword>
<gene>
    <name evidence="8" type="ORF">JM946_24135</name>
</gene>
<dbReference type="InterPro" id="IPR036890">
    <property type="entry name" value="HATPase_C_sf"/>
</dbReference>
<dbReference type="SUPFAM" id="SSF55874">
    <property type="entry name" value="ATPase domain of HSP90 chaperone/DNA topoisomerase II/histidine kinase"/>
    <property type="match status" value="1"/>
</dbReference>
<evidence type="ECO:0000256" key="4">
    <source>
        <dbReference type="ARBA" id="ARBA00022777"/>
    </source>
</evidence>
<dbReference type="CDD" id="cd12914">
    <property type="entry name" value="PDC1_DGC_like"/>
    <property type="match status" value="1"/>
</dbReference>
<dbReference type="Proteomes" id="UP000661077">
    <property type="component" value="Unassembled WGS sequence"/>
</dbReference>
<dbReference type="Pfam" id="PF02518">
    <property type="entry name" value="HATPase_c"/>
    <property type="match status" value="1"/>
</dbReference>
<dbReference type="Gene3D" id="3.30.565.10">
    <property type="entry name" value="Histidine kinase-like ATPase, C-terminal domain"/>
    <property type="match status" value="1"/>
</dbReference>
<dbReference type="EC" id="2.7.13.3" evidence="2"/>